<name>A0A8G2HS38_9ACTO</name>
<dbReference type="EMBL" id="UGGQ01000006">
    <property type="protein sequence ID" value="STO16079.1"/>
    <property type="molecule type" value="Genomic_DNA"/>
</dbReference>
<gene>
    <name evidence="1" type="ORF">NCTC11819_00624</name>
</gene>
<dbReference type="AlphaFoldDB" id="A0A8G2HS38"/>
<accession>A0A8G2HS38</accession>
<evidence type="ECO:0000313" key="1">
    <source>
        <dbReference type="EMBL" id="STO16079.1"/>
    </source>
</evidence>
<organism evidence="1 2">
    <name type="scientific">Mobiluncus mulieris</name>
    <dbReference type="NCBI Taxonomy" id="2052"/>
    <lineage>
        <taxon>Bacteria</taxon>
        <taxon>Bacillati</taxon>
        <taxon>Actinomycetota</taxon>
        <taxon>Actinomycetes</taxon>
        <taxon>Actinomycetales</taxon>
        <taxon>Actinomycetaceae</taxon>
        <taxon>Mobiluncus</taxon>
    </lineage>
</organism>
<comment type="caution">
    <text evidence="1">The sequence shown here is derived from an EMBL/GenBank/DDBJ whole genome shotgun (WGS) entry which is preliminary data.</text>
</comment>
<sequence>MQPSYLRYYNAYSIRHYRNAVESNQAKGYVNAKLH</sequence>
<proteinExistence type="predicted"/>
<protein>
    <submittedName>
        <fullName evidence="1">Uncharacterized protein</fullName>
    </submittedName>
</protein>
<evidence type="ECO:0000313" key="2">
    <source>
        <dbReference type="Proteomes" id="UP000255284"/>
    </source>
</evidence>
<reference evidence="1 2" key="1">
    <citation type="submission" date="2018-06" db="EMBL/GenBank/DDBJ databases">
        <authorList>
            <consortium name="Pathogen Informatics"/>
            <person name="Doyle S."/>
        </authorList>
    </citation>
    <scope>NUCLEOTIDE SEQUENCE [LARGE SCALE GENOMIC DNA]</scope>
    <source>
        <strain evidence="1 2">NCTC11819</strain>
    </source>
</reference>
<dbReference type="Proteomes" id="UP000255284">
    <property type="component" value="Unassembled WGS sequence"/>
</dbReference>